<name>A0AAV7GH47_DENCH</name>
<protein>
    <submittedName>
        <fullName evidence="2">Uncharacterized protein</fullName>
    </submittedName>
</protein>
<comment type="caution">
    <text evidence="2">The sequence shown here is derived from an EMBL/GenBank/DDBJ whole genome shotgun (WGS) entry which is preliminary data.</text>
</comment>
<proteinExistence type="predicted"/>
<dbReference type="Proteomes" id="UP000775213">
    <property type="component" value="Unassembled WGS sequence"/>
</dbReference>
<feature type="region of interest" description="Disordered" evidence="1">
    <location>
        <begin position="1"/>
        <end position="29"/>
    </location>
</feature>
<feature type="compositionally biased region" description="Basic and acidic residues" evidence="1">
    <location>
        <begin position="130"/>
        <end position="139"/>
    </location>
</feature>
<reference evidence="2 3" key="1">
    <citation type="journal article" date="2021" name="Hortic Res">
        <title>Chromosome-scale assembly of the Dendrobium chrysotoxum genome enhances the understanding of orchid evolution.</title>
        <authorList>
            <person name="Zhang Y."/>
            <person name="Zhang G.Q."/>
            <person name="Zhang D."/>
            <person name="Liu X.D."/>
            <person name="Xu X.Y."/>
            <person name="Sun W.H."/>
            <person name="Yu X."/>
            <person name="Zhu X."/>
            <person name="Wang Z.W."/>
            <person name="Zhao X."/>
            <person name="Zhong W.Y."/>
            <person name="Chen H."/>
            <person name="Yin W.L."/>
            <person name="Huang T."/>
            <person name="Niu S.C."/>
            <person name="Liu Z.J."/>
        </authorList>
    </citation>
    <scope>NUCLEOTIDE SEQUENCE [LARGE SCALE GENOMIC DNA]</scope>
    <source>
        <strain evidence="2">Lindl</strain>
    </source>
</reference>
<feature type="region of interest" description="Disordered" evidence="1">
    <location>
        <begin position="104"/>
        <end position="146"/>
    </location>
</feature>
<feature type="compositionally biased region" description="Polar residues" evidence="1">
    <location>
        <begin position="1"/>
        <end position="12"/>
    </location>
</feature>
<keyword evidence="3" id="KW-1185">Reference proteome</keyword>
<evidence type="ECO:0000256" key="1">
    <source>
        <dbReference type="SAM" id="MobiDB-lite"/>
    </source>
</evidence>
<organism evidence="2 3">
    <name type="scientific">Dendrobium chrysotoxum</name>
    <name type="common">Orchid</name>
    <dbReference type="NCBI Taxonomy" id="161865"/>
    <lineage>
        <taxon>Eukaryota</taxon>
        <taxon>Viridiplantae</taxon>
        <taxon>Streptophyta</taxon>
        <taxon>Embryophyta</taxon>
        <taxon>Tracheophyta</taxon>
        <taxon>Spermatophyta</taxon>
        <taxon>Magnoliopsida</taxon>
        <taxon>Liliopsida</taxon>
        <taxon>Asparagales</taxon>
        <taxon>Orchidaceae</taxon>
        <taxon>Epidendroideae</taxon>
        <taxon>Malaxideae</taxon>
        <taxon>Dendrobiinae</taxon>
        <taxon>Dendrobium</taxon>
    </lineage>
</organism>
<dbReference type="AlphaFoldDB" id="A0AAV7GH47"/>
<sequence>MTSMDSEPSNDAGTGDPDPDPDPDPDTDDLLPIRYLEISDHAKGFVELLGQLSPCPPISVAEFCSRFAELAALGDDHIICNIISRYTNFTLDVDYLTQPSSSKAWDVVKPRGANESSRARVRPNSSSTREPNHEIDSPSKNKSSSGLRVQFTNGFRHSHTVPHLAFDSSHATFRRSVFRPYRSGFGPPPFGLPPPPFHLPRTARLVIELSGRLFELELDKPNEFEILLELDSRAH</sequence>
<evidence type="ECO:0000313" key="3">
    <source>
        <dbReference type="Proteomes" id="UP000775213"/>
    </source>
</evidence>
<accession>A0AAV7GH47</accession>
<gene>
    <name evidence="2" type="ORF">IEQ34_008644</name>
</gene>
<dbReference type="EMBL" id="JAGFBR010000009">
    <property type="protein sequence ID" value="KAH0461069.1"/>
    <property type="molecule type" value="Genomic_DNA"/>
</dbReference>
<feature type="compositionally biased region" description="Acidic residues" evidence="1">
    <location>
        <begin position="17"/>
        <end position="29"/>
    </location>
</feature>
<evidence type="ECO:0000313" key="2">
    <source>
        <dbReference type="EMBL" id="KAH0461069.1"/>
    </source>
</evidence>